<sequence>MSSHPDTLAGQEAWYAYEGPEQDVVLSSRVRLARNLANFPFPPCEKEDDAQRVQSLVFDSFSRMEHPDRFQAVGVNELELRSQQLLVERGLLPECAADKRDLNAPDADILRSYAHPLGIVVRTDGYVSCLVNGQDHVHICSFASGLDLTSPRQRCREIDAALQRTLQFAASYDFGFLTTSLRDTGSGMKLSAHMLLSGLSLAQQLRSVVDDLKSKNYGVSCSFAGNMNQGSSLGAYYKISSEQAFNGCEEDQLAEFAAAIRSVAESERKFRSEFAENKPTVLRNIVYRMFAAVKYSRFISCSEAIDMISALHTGCSAGLIEGITYSELNALLYRVRNAHVDFLNRNGGFSYERDVVQDPNLIIARLRALIMQEALESAQICA</sequence>
<dbReference type="InterPro" id="IPR014746">
    <property type="entry name" value="Gln_synth/guanido_kin_cat_dom"/>
</dbReference>
<evidence type="ECO:0000313" key="8">
    <source>
        <dbReference type="Proteomes" id="UP000006546"/>
    </source>
</evidence>
<keyword evidence="3 5" id="KW-0418">Kinase</keyword>
<evidence type="ECO:0000259" key="6">
    <source>
        <dbReference type="PROSITE" id="PS51510"/>
    </source>
</evidence>
<keyword evidence="1 5" id="KW-0808">Transferase</keyword>
<dbReference type="EMBL" id="CP002696">
    <property type="protein sequence ID" value="AEE16433.1"/>
    <property type="molecule type" value="Genomic_DNA"/>
</dbReference>
<keyword evidence="2 5" id="KW-0547">Nucleotide-binding</keyword>
<dbReference type="InterPro" id="IPR000749">
    <property type="entry name" value="ATP-guanido_PTrfase"/>
</dbReference>
<evidence type="ECO:0000256" key="5">
    <source>
        <dbReference type="PROSITE-ProRule" id="PRU00843"/>
    </source>
</evidence>
<evidence type="ECO:0000313" key="7">
    <source>
        <dbReference type="EMBL" id="AEE16433.1"/>
    </source>
</evidence>
<dbReference type="SUPFAM" id="SSF55931">
    <property type="entry name" value="Glutamine synthetase/guanido kinase"/>
    <property type="match status" value="1"/>
</dbReference>
<dbReference type="Proteomes" id="UP000006546">
    <property type="component" value="Chromosome"/>
</dbReference>
<dbReference type="STRING" id="906968.Trebr_0997"/>
<dbReference type="GO" id="GO:0004111">
    <property type="term" value="F:creatine kinase activity"/>
    <property type="evidence" value="ECO:0007669"/>
    <property type="project" value="InterPro"/>
</dbReference>
<dbReference type="OrthoDB" id="9791353at2"/>
<keyword evidence="8" id="KW-1185">Reference proteome</keyword>
<dbReference type="KEGG" id="tbe:Trebr_0997"/>
<feature type="binding site" evidence="5">
    <location>
        <begin position="27"/>
        <end position="31"/>
    </location>
    <ligand>
        <name>ATP</name>
        <dbReference type="ChEBI" id="CHEBI:30616"/>
    </ligand>
</feature>
<organism evidence="7 8">
    <name type="scientific">Treponema brennaborense (strain DSM 12168 / CIP 105900 / DD5/3)</name>
    <dbReference type="NCBI Taxonomy" id="906968"/>
    <lineage>
        <taxon>Bacteria</taxon>
        <taxon>Pseudomonadati</taxon>
        <taxon>Spirochaetota</taxon>
        <taxon>Spirochaetia</taxon>
        <taxon>Spirochaetales</taxon>
        <taxon>Treponemataceae</taxon>
        <taxon>Treponema</taxon>
    </lineage>
</organism>
<protein>
    <submittedName>
        <fullName evidence="7">ATP:guanido phosphotransferase</fullName>
    </submittedName>
</protein>
<feature type="binding site" evidence="5">
    <location>
        <begin position="189"/>
        <end position="193"/>
    </location>
    <ligand>
        <name>ATP</name>
        <dbReference type="ChEBI" id="CHEBI:30616"/>
    </ligand>
</feature>
<dbReference type="eggNOG" id="COG3869">
    <property type="taxonomic scope" value="Bacteria"/>
</dbReference>
<evidence type="ECO:0000256" key="2">
    <source>
        <dbReference type="ARBA" id="ARBA00022741"/>
    </source>
</evidence>
<dbReference type="PANTHER" id="PTHR11547:SF38">
    <property type="entry name" value="ARGININE KINASE 1-RELATED"/>
    <property type="match status" value="1"/>
</dbReference>
<dbReference type="Pfam" id="PF00217">
    <property type="entry name" value="ATP-gua_Ptrans"/>
    <property type="match status" value="1"/>
</dbReference>
<comment type="similarity">
    <text evidence="5">Belongs to the ATP:guanido phosphotransferase family.</text>
</comment>
<dbReference type="GO" id="GO:0005524">
    <property type="term" value="F:ATP binding"/>
    <property type="evidence" value="ECO:0007669"/>
    <property type="project" value="UniProtKB-UniRule"/>
</dbReference>
<feature type="domain" description="Phosphagen kinase C-terminal" evidence="6">
    <location>
        <begin position="24"/>
        <end position="270"/>
    </location>
</feature>
<feature type="binding site" evidence="5">
    <location>
        <begin position="220"/>
        <end position="225"/>
    </location>
    <ligand>
        <name>ATP</name>
        <dbReference type="ChEBI" id="CHEBI:30616"/>
    </ligand>
</feature>
<keyword evidence="4 5" id="KW-0067">ATP-binding</keyword>
<comment type="caution">
    <text evidence="5">Lacks conserved residue(s) required for the propagation of feature annotation.</text>
</comment>
<gene>
    <name evidence="7" type="ordered locus">Trebr_0997</name>
</gene>
<evidence type="ECO:0000256" key="3">
    <source>
        <dbReference type="ARBA" id="ARBA00022777"/>
    </source>
</evidence>
<dbReference type="Gene3D" id="3.30.590.10">
    <property type="entry name" value="Glutamine synthetase/guanido kinase, catalytic domain"/>
    <property type="match status" value="1"/>
</dbReference>
<dbReference type="GO" id="GO:0046314">
    <property type="term" value="P:phosphocreatine biosynthetic process"/>
    <property type="evidence" value="ECO:0007669"/>
    <property type="project" value="InterPro"/>
</dbReference>
<dbReference type="PANTHER" id="PTHR11547">
    <property type="entry name" value="ARGININE OR CREATINE KINASE"/>
    <property type="match status" value="1"/>
</dbReference>
<dbReference type="GO" id="GO:0005615">
    <property type="term" value="C:extracellular space"/>
    <property type="evidence" value="ECO:0007669"/>
    <property type="project" value="TreeGrafter"/>
</dbReference>
<proteinExistence type="inferred from homology"/>
<name>F4LJV3_TREBD</name>
<dbReference type="RefSeq" id="WP_013758152.1">
    <property type="nucleotide sequence ID" value="NC_015500.1"/>
</dbReference>
<evidence type="ECO:0000256" key="1">
    <source>
        <dbReference type="ARBA" id="ARBA00022679"/>
    </source>
</evidence>
<accession>F4LJV3</accession>
<evidence type="ECO:0000256" key="4">
    <source>
        <dbReference type="ARBA" id="ARBA00022840"/>
    </source>
</evidence>
<reference evidence="8" key="1">
    <citation type="submission" date="2011-04" db="EMBL/GenBank/DDBJ databases">
        <title>The complete genome of Treponema brennaborense DSM 12168.</title>
        <authorList>
            <person name="Lucas S."/>
            <person name="Han J."/>
            <person name="Lapidus A."/>
            <person name="Bruce D."/>
            <person name="Goodwin L."/>
            <person name="Pitluck S."/>
            <person name="Peters L."/>
            <person name="Kyrpides N."/>
            <person name="Mavromatis K."/>
            <person name="Ivanova N."/>
            <person name="Mikhailova N."/>
            <person name="Pagani I."/>
            <person name="Teshima H."/>
            <person name="Detter J.C."/>
            <person name="Tapia R."/>
            <person name="Han C."/>
            <person name="Land M."/>
            <person name="Hauser L."/>
            <person name="Markowitz V."/>
            <person name="Cheng J.-F."/>
            <person name="Hugenholtz P."/>
            <person name="Woyke T."/>
            <person name="Wu D."/>
            <person name="Gronow S."/>
            <person name="Wellnitz S."/>
            <person name="Brambilla E."/>
            <person name="Klenk H.-P."/>
            <person name="Eisen J.A."/>
        </authorList>
    </citation>
    <scope>NUCLEOTIDE SEQUENCE [LARGE SCALE GENOMIC DNA]</scope>
    <source>
        <strain evidence="8">DSM 12168 / CIP 105900 / DD5/3</strain>
    </source>
</reference>
<dbReference type="AlphaFoldDB" id="F4LJV3"/>
<dbReference type="InterPro" id="IPR022414">
    <property type="entry name" value="ATP-guanido_PTrfase_cat"/>
</dbReference>
<dbReference type="HOGENOM" id="CLU_066591_1_0_12"/>
<dbReference type="PROSITE" id="PS51510">
    <property type="entry name" value="PHOSPHAGEN_KINASE_C"/>
    <property type="match status" value="1"/>
</dbReference>